<evidence type="ECO:0000256" key="3">
    <source>
        <dbReference type="ARBA" id="ARBA00022801"/>
    </source>
</evidence>
<dbReference type="Proteomes" id="UP001176521">
    <property type="component" value="Unassembled WGS sequence"/>
</dbReference>
<keyword evidence="2" id="KW-0645">Protease</keyword>
<evidence type="ECO:0000313" key="6">
    <source>
        <dbReference type="EMBL" id="KAK0520538.1"/>
    </source>
</evidence>
<feature type="non-terminal residue" evidence="6">
    <location>
        <position position="439"/>
    </location>
</feature>
<feature type="compositionally biased region" description="Basic and acidic residues" evidence="4">
    <location>
        <begin position="321"/>
        <end position="330"/>
    </location>
</feature>
<evidence type="ECO:0000259" key="5">
    <source>
        <dbReference type="PROSITE" id="PS50600"/>
    </source>
</evidence>
<feature type="domain" description="Ubiquitin-like protease family profile" evidence="5">
    <location>
        <begin position="61"/>
        <end position="268"/>
    </location>
</feature>
<dbReference type="GO" id="GO:0006508">
    <property type="term" value="P:proteolysis"/>
    <property type="evidence" value="ECO:0007669"/>
    <property type="project" value="UniProtKB-KW"/>
</dbReference>
<proteinExistence type="inferred from homology"/>
<dbReference type="InterPro" id="IPR038765">
    <property type="entry name" value="Papain-like_cys_pep_sf"/>
</dbReference>
<evidence type="ECO:0000256" key="1">
    <source>
        <dbReference type="ARBA" id="ARBA00005234"/>
    </source>
</evidence>
<gene>
    <name evidence="6" type="ORF">OC842_007063</name>
</gene>
<dbReference type="GO" id="GO:0008234">
    <property type="term" value="F:cysteine-type peptidase activity"/>
    <property type="evidence" value="ECO:0007669"/>
    <property type="project" value="InterPro"/>
</dbReference>
<protein>
    <recommendedName>
        <fullName evidence="5">Ubiquitin-like protease family profile domain-containing protein</fullName>
    </recommendedName>
</protein>
<dbReference type="EMBL" id="JAPDMQ010000782">
    <property type="protein sequence ID" value="KAK0520538.1"/>
    <property type="molecule type" value="Genomic_DNA"/>
</dbReference>
<name>A0AAN6JHH1_9BASI</name>
<feature type="compositionally biased region" description="Basic and acidic residues" evidence="4">
    <location>
        <begin position="361"/>
        <end position="383"/>
    </location>
</feature>
<sequence>MSFPQQPGSTSDPVLPYIHSVPENIREDVVRLSSILTSDDSEHDTVAKDDAPGTLRIQDTFVLSQGDNTVLNAAGARSCLGNQWLDDAAVDWLFRLIKGLIRAELGEDIHFTSAVNVTIQLAKTRSADGQERRVTRSTRSNGLSSASITILPVNDAAMKEAPLPGQDGSIGSHWMAAVLIGPNASATLLNKVKKSVLVRPGRWTIAWIDSAPSGDARLSSAAANLIKLVNNQLGSNTVDESDFVPVRCPLQSNSYDCGALVFQNVLAILRGTLNSLHNDEGGDYRGPWARRAVHRLVEGVWDRTRPSRKHKRWAQEMDEEAAQKAKEEGRFVPPRPSLESQDKSVAREKDSTRPSPELVGDEDRPQRTSRSKGDQSGLKDKRIPNSLYRRYVQRDETIKVWYDGADGVSKDDLVRHFKKMPGYRHVQPYRLAAQPGDTE</sequence>
<dbReference type="PROSITE" id="PS50600">
    <property type="entry name" value="ULP_PROTEASE"/>
    <property type="match status" value="1"/>
</dbReference>
<feature type="region of interest" description="Disordered" evidence="4">
    <location>
        <begin position="307"/>
        <end position="385"/>
    </location>
</feature>
<keyword evidence="3" id="KW-0378">Hydrolase</keyword>
<keyword evidence="7" id="KW-1185">Reference proteome</keyword>
<dbReference type="InterPro" id="IPR003653">
    <property type="entry name" value="Peptidase_C48_C"/>
</dbReference>
<dbReference type="GO" id="GO:0019783">
    <property type="term" value="F:ubiquitin-like protein peptidase activity"/>
    <property type="evidence" value="ECO:0007669"/>
    <property type="project" value="UniProtKB-ARBA"/>
</dbReference>
<comment type="caution">
    <text evidence="6">The sequence shown here is derived from an EMBL/GenBank/DDBJ whole genome shotgun (WGS) entry which is preliminary data.</text>
</comment>
<organism evidence="6 7">
    <name type="scientific">Tilletia horrida</name>
    <dbReference type="NCBI Taxonomy" id="155126"/>
    <lineage>
        <taxon>Eukaryota</taxon>
        <taxon>Fungi</taxon>
        <taxon>Dikarya</taxon>
        <taxon>Basidiomycota</taxon>
        <taxon>Ustilaginomycotina</taxon>
        <taxon>Exobasidiomycetes</taxon>
        <taxon>Tilletiales</taxon>
        <taxon>Tilletiaceae</taxon>
        <taxon>Tilletia</taxon>
    </lineage>
</organism>
<accession>A0AAN6JHH1</accession>
<dbReference type="AlphaFoldDB" id="A0AAN6JHH1"/>
<feature type="compositionally biased region" description="Basic and acidic residues" evidence="4">
    <location>
        <begin position="340"/>
        <end position="352"/>
    </location>
</feature>
<dbReference type="Gene3D" id="3.40.395.10">
    <property type="entry name" value="Adenoviral Proteinase, Chain A"/>
    <property type="match status" value="1"/>
</dbReference>
<evidence type="ECO:0000256" key="2">
    <source>
        <dbReference type="ARBA" id="ARBA00022670"/>
    </source>
</evidence>
<reference evidence="6" key="1">
    <citation type="journal article" date="2023" name="PhytoFront">
        <title>Draft Genome Resources of Seven Strains of Tilletia horrida, Causal Agent of Kernel Smut of Rice.</title>
        <authorList>
            <person name="Khanal S."/>
            <person name="Antony Babu S."/>
            <person name="Zhou X.G."/>
        </authorList>
    </citation>
    <scope>NUCLEOTIDE SEQUENCE</scope>
    <source>
        <strain evidence="6">TX3</strain>
    </source>
</reference>
<dbReference type="SUPFAM" id="SSF54001">
    <property type="entry name" value="Cysteine proteinases"/>
    <property type="match status" value="1"/>
</dbReference>
<evidence type="ECO:0000256" key="4">
    <source>
        <dbReference type="SAM" id="MobiDB-lite"/>
    </source>
</evidence>
<evidence type="ECO:0000313" key="7">
    <source>
        <dbReference type="Proteomes" id="UP001176521"/>
    </source>
</evidence>
<comment type="similarity">
    <text evidence="1">Belongs to the peptidase C48 family.</text>
</comment>